<protein>
    <submittedName>
        <fullName evidence="2">Uncharacterized protein</fullName>
    </submittedName>
</protein>
<evidence type="ECO:0000313" key="2">
    <source>
        <dbReference type="EMBL" id="KAK4072904.1"/>
    </source>
</evidence>
<dbReference type="EMBL" id="JAWRVG010000020">
    <property type="protein sequence ID" value="KAK4072904.1"/>
    <property type="molecule type" value="Genomic_DNA"/>
</dbReference>
<proteinExistence type="predicted"/>
<dbReference type="GeneID" id="87920016"/>
<comment type="caution">
    <text evidence="2">The sequence shown here is derived from an EMBL/GenBank/DDBJ whole genome shotgun (WGS) entry which is preliminary data.</text>
</comment>
<sequence length="287" mass="29945">MRSIIFISVPLSCRLVYAQAFGDEAQSISNVDWELGMRNANATGTASIPGYNITAKYPGERSDNWTVSISVSSDIQGGNAAGGQFVTGTQIEWTAPQGLIGSADPSWFLCRTAYSSSKLKKSDSAPSQGSCNGILSDSCWSDLQGSLEAGKQCQNNTMPPSCVDELGLSDGEGFGLTSAHPIKSNSSSSSSSSTSLQLRFGDESHELGNFTAYDSAIRQIWVVVTGFAEAGSDNAHPRGSAGQSGSIACIQASEVQGDSRDFENTASVTPLSLMSILAGVITVVALI</sequence>
<organism evidence="2 3">
    <name type="scientific">Trichoderma aggressivum f. europaeum</name>
    <dbReference type="NCBI Taxonomy" id="173218"/>
    <lineage>
        <taxon>Eukaryota</taxon>
        <taxon>Fungi</taxon>
        <taxon>Dikarya</taxon>
        <taxon>Ascomycota</taxon>
        <taxon>Pezizomycotina</taxon>
        <taxon>Sordariomycetes</taxon>
        <taxon>Hypocreomycetidae</taxon>
        <taxon>Hypocreales</taxon>
        <taxon>Hypocreaceae</taxon>
        <taxon>Trichoderma</taxon>
    </lineage>
</organism>
<evidence type="ECO:0000313" key="3">
    <source>
        <dbReference type="Proteomes" id="UP001273209"/>
    </source>
</evidence>
<evidence type="ECO:0000256" key="1">
    <source>
        <dbReference type="SAM" id="SignalP"/>
    </source>
</evidence>
<keyword evidence="3" id="KW-1185">Reference proteome</keyword>
<dbReference type="Proteomes" id="UP001273209">
    <property type="component" value="Unassembled WGS sequence"/>
</dbReference>
<dbReference type="AlphaFoldDB" id="A0AAE1ICQ3"/>
<accession>A0AAE1ICQ3</accession>
<dbReference type="RefSeq" id="XP_062755381.1">
    <property type="nucleotide sequence ID" value="XM_062900111.1"/>
</dbReference>
<gene>
    <name evidence="2" type="ORF">Triagg1_5581</name>
</gene>
<feature type="chain" id="PRO_5041942583" evidence="1">
    <location>
        <begin position="19"/>
        <end position="287"/>
    </location>
</feature>
<keyword evidence="1" id="KW-0732">Signal</keyword>
<reference evidence="2" key="1">
    <citation type="submission" date="2023-11" db="EMBL/GenBank/DDBJ databases">
        <title>The genome sequences of three competitors of mushroom-forming fungi.</title>
        <authorList>
            <person name="Beijen E."/>
            <person name="Ohm R.A."/>
        </authorList>
    </citation>
    <scope>NUCLEOTIDE SEQUENCE</scope>
    <source>
        <strain evidence="2">CBS 100526</strain>
    </source>
</reference>
<feature type="signal peptide" evidence="1">
    <location>
        <begin position="1"/>
        <end position="18"/>
    </location>
</feature>
<name>A0AAE1ICQ3_9HYPO</name>